<name>A0A1H2F222_9PSED</name>
<keyword evidence="1" id="KW-0812">Transmembrane</keyword>
<feature type="transmembrane region" description="Helical" evidence="1">
    <location>
        <begin position="82"/>
        <end position="112"/>
    </location>
</feature>
<gene>
    <name evidence="2" type="ORF">SAMN05216296_1259</name>
</gene>
<dbReference type="RefSeq" id="WP_090193606.1">
    <property type="nucleotide sequence ID" value="NZ_LT629785.1"/>
</dbReference>
<dbReference type="STRING" id="364197.SAMN05216296_1259"/>
<organism evidence="2 3">
    <name type="scientific">Pseudomonas pohangensis</name>
    <dbReference type="NCBI Taxonomy" id="364197"/>
    <lineage>
        <taxon>Bacteria</taxon>
        <taxon>Pseudomonadati</taxon>
        <taxon>Pseudomonadota</taxon>
        <taxon>Gammaproteobacteria</taxon>
        <taxon>Pseudomonadales</taxon>
        <taxon>Pseudomonadaceae</taxon>
        <taxon>Pseudomonas</taxon>
    </lineage>
</organism>
<evidence type="ECO:0000313" key="3">
    <source>
        <dbReference type="Proteomes" id="UP000243232"/>
    </source>
</evidence>
<evidence type="ECO:0000256" key="1">
    <source>
        <dbReference type="SAM" id="Phobius"/>
    </source>
</evidence>
<feature type="transmembrane region" description="Helical" evidence="1">
    <location>
        <begin position="51"/>
        <end position="75"/>
    </location>
</feature>
<reference evidence="3" key="1">
    <citation type="submission" date="2016-10" db="EMBL/GenBank/DDBJ databases">
        <authorList>
            <person name="Varghese N."/>
            <person name="Submissions S."/>
        </authorList>
    </citation>
    <scope>NUCLEOTIDE SEQUENCE [LARGE SCALE GENOMIC DNA]</scope>
    <source>
        <strain evidence="3">DSM 17875</strain>
    </source>
</reference>
<keyword evidence="3" id="KW-1185">Reference proteome</keyword>
<protein>
    <submittedName>
        <fullName evidence="2">Uncharacterized protein</fullName>
    </submittedName>
</protein>
<dbReference type="AlphaFoldDB" id="A0A1H2F222"/>
<proteinExistence type="predicted"/>
<dbReference type="OrthoDB" id="7032302at2"/>
<accession>A0A1H2F222</accession>
<keyword evidence="1" id="KW-0472">Membrane</keyword>
<dbReference type="Proteomes" id="UP000243232">
    <property type="component" value="Chromosome I"/>
</dbReference>
<dbReference type="EMBL" id="LT629785">
    <property type="protein sequence ID" value="SDU01369.1"/>
    <property type="molecule type" value="Genomic_DNA"/>
</dbReference>
<evidence type="ECO:0000313" key="2">
    <source>
        <dbReference type="EMBL" id="SDU01369.1"/>
    </source>
</evidence>
<sequence>MTHRSLLLLVVLIALCLAASYGLRFALMEDARWVGLCVEQTPRWECQLRSVLGWLIHFRVIAWLALALALPGFFIARKSGAVLAVLALCCAIAALILYSASLAVFALVLAALRLVRRPAVSA</sequence>
<keyword evidence="1" id="KW-1133">Transmembrane helix</keyword>